<protein>
    <recommendedName>
        <fullName evidence="3">Lipoprotein</fullName>
    </recommendedName>
</protein>
<dbReference type="RefSeq" id="WP_024741632.1">
    <property type="nucleotide sequence ID" value="NZ_BAUG01000031.1"/>
</dbReference>
<evidence type="ECO:0000313" key="2">
    <source>
        <dbReference type="Proteomes" id="UP000231564"/>
    </source>
</evidence>
<proteinExistence type="predicted"/>
<name>A0A2H1E8M0_9FLAO</name>
<sequence length="209" mass="24683">MKRLIYFFSVIILLSCEKKERKKDNVLNTDKTDSINYEIKQKQEYRNNASFWDTTINTQDIKNQIDGVTTGFLSKKDVQLFPRRKEDKYYGFYTLLKNDNKGIPSIRVGKMIIYDSINPYKYEKNTDEFVEITLRKEGVSLLKGKLQIGMSIEEVQKTFGEYNKEFNDRNIVVYKKENKVAVLNFENNILIKIKIGVYKKNIDLKEVIN</sequence>
<reference evidence="1 2" key="1">
    <citation type="submission" date="2016-11" db="EMBL/GenBank/DDBJ databases">
        <authorList>
            <person name="Jaros S."/>
            <person name="Januszkiewicz K."/>
            <person name="Wedrychowicz H."/>
        </authorList>
    </citation>
    <scope>NUCLEOTIDE SEQUENCE [LARGE SCALE GENOMIC DNA]</scope>
    <source>
        <strain evidence="1">NCIMB 2154T</strain>
    </source>
</reference>
<dbReference type="AlphaFoldDB" id="A0A2H1E8M0"/>
<dbReference type="EMBL" id="LT634361">
    <property type="protein sequence ID" value="SFZ81739.1"/>
    <property type="molecule type" value="Genomic_DNA"/>
</dbReference>
<evidence type="ECO:0000313" key="1">
    <source>
        <dbReference type="EMBL" id="SFZ81739.1"/>
    </source>
</evidence>
<evidence type="ECO:0008006" key="3">
    <source>
        <dbReference type="Google" id="ProtNLM"/>
    </source>
</evidence>
<dbReference type="GeneID" id="47722805"/>
<dbReference type="OrthoDB" id="1525222at2"/>
<dbReference type="KEGG" id="tmar:MARIT_1265"/>
<dbReference type="Proteomes" id="UP000231564">
    <property type="component" value="Chromosome MARIT"/>
</dbReference>
<organism evidence="1 2">
    <name type="scientific">Tenacibaculum maritimum NCIMB 2154</name>
    <dbReference type="NCBI Taxonomy" id="1349785"/>
    <lineage>
        <taxon>Bacteria</taxon>
        <taxon>Pseudomonadati</taxon>
        <taxon>Bacteroidota</taxon>
        <taxon>Flavobacteriia</taxon>
        <taxon>Flavobacteriales</taxon>
        <taxon>Flavobacteriaceae</taxon>
        <taxon>Tenacibaculum</taxon>
    </lineage>
</organism>
<dbReference type="PROSITE" id="PS51257">
    <property type="entry name" value="PROKAR_LIPOPROTEIN"/>
    <property type="match status" value="1"/>
</dbReference>
<keyword evidence="2" id="KW-1185">Reference proteome</keyword>
<gene>
    <name evidence="1" type="ORF">MARIT_1265</name>
</gene>
<accession>A0A2H1E8M0</accession>